<dbReference type="Proteomes" id="UP000486903">
    <property type="component" value="Unassembled WGS sequence"/>
</dbReference>
<dbReference type="RefSeq" id="WP_003374743.1">
    <property type="nucleotide sequence ID" value="NZ_JACBBA010000004.1"/>
</dbReference>
<dbReference type="Gene3D" id="3.40.50.1390">
    <property type="entry name" value="Resolvase, N-terminal catalytic domain"/>
    <property type="match status" value="1"/>
</dbReference>
<proteinExistence type="predicted"/>
<evidence type="ECO:0000313" key="1">
    <source>
        <dbReference type="EMBL" id="NFV26516.1"/>
    </source>
</evidence>
<dbReference type="GO" id="GO:0003677">
    <property type="term" value="F:DNA binding"/>
    <property type="evidence" value="ECO:0007669"/>
    <property type="project" value="InterPro"/>
</dbReference>
<sequence>MNIAYIRGNSKQSIDAQQIMFNKYKKVKIDEYFEDFGTKIQIKKMLSNLKENDTLYITSVDRLSRDIKEAIEILKEIQNKKVNLKVLNLNEDMDIDKIKVLISMADAGNEILNKE</sequence>
<accession>A0A6B4JNU1</accession>
<dbReference type="GO" id="GO:0000150">
    <property type="term" value="F:DNA strand exchange activity"/>
    <property type="evidence" value="ECO:0007669"/>
    <property type="project" value="InterPro"/>
</dbReference>
<comment type="caution">
    <text evidence="1">The sequence shown here is derived from an EMBL/GenBank/DDBJ whole genome shotgun (WGS) entry which is preliminary data.</text>
</comment>
<evidence type="ECO:0000313" key="2">
    <source>
        <dbReference type="Proteomes" id="UP000486903"/>
    </source>
</evidence>
<reference evidence="1 2" key="1">
    <citation type="submission" date="2019-04" db="EMBL/GenBank/DDBJ databases">
        <title>Genome sequencing of Clostridium botulinum Groups I-IV and Clostridium butyricum.</title>
        <authorList>
            <person name="Brunt J."/>
            <person name="Van Vliet A.H.M."/>
            <person name="Stringer S.C."/>
            <person name="Carter A.T."/>
            <person name="Peck M.W."/>
        </authorList>
    </citation>
    <scope>NUCLEOTIDE SEQUENCE [LARGE SCALE GENOMIC DNA]</scope>
    <source>
        <strain evidence="1 2">BL81</strain>
    </source>
</reference>
<dbReference type="InterPro" id="IPR006119">
    <property type="entry name" value="Resolv_N"/>
</dbReference>
<dbReference type="SMART" id="SM00857">
    <property type="entry name" value="Resolvase"/>
    <property type="match status" value="1"/>
</dbReference>
<dbReference type="SUPFAM" id="SSF53041">
    <property type="entry name" value="Resolvase-like"/>
    <property type="match status" value="1"/>
</dbReference>
<protein>
    <submittedName>
        <fullName evidence="1">Uncharacterized protein</fullName>
    </submittedName>
</protein>
<dbReference type="EMBL" id="SXFB01000006">
    <property type="protein sequence ID" value="NFV26516.1"/>
    <property type="molecule type" value="Genomic_DNA"/>
</dbReference>
<name>A0A6B4JNU1_CLOBO</name>
<dbReference type="InterPro" id="IPR036162">
    <property type="entry name" value="Resolvase-like_N_sf"/>
</dbReference>
<organism evidence="1 2">
    <name type="scientific">Clostridium botulinum</name>
    <dbReference type="NCBI Taxonomy" id="1491"/>
    <lineage>
        <taxon>Bacteria</taxon>
        <taxon>Bacillati</taxon>
        <taxon>Bacillota</taxon>
        <taxon>Clostridia</taxon>
        <taxon>Eubacteriales</taxon>
        <taxon>Clostridiaceae</taxon>
        <taxon>Clostridium</taxon>
    </lineage>
</organism>
<dbReference type="Pfam" id="PF00239">
    <property type="entry name" value="Resolvase"/>
    <property type="match status" value="1"/>
</dbReference>
<dbReference type="AlphaFoldDB" id="A0A6B4JNU1"/>
<gene>
    <name evidence="1" type="ORF">FDG31_10100</name>
</gene>